<comment type="caution">
    <text evidence="2">The sequence shown here is derived from an EMBL/GenBank/DDBJ whole genome shotgun (WGS) entry which is preliminary data.</text>
</comment>
<evidence type="ECO:0000313" key="2">
    <source>
        <dbReference type="EMBL" id="MBL0371301.1"/>
    </source>
</evidence>
<dbReference type="Proteomes" id="UP000633219">
    <property type="component" value="Unassembled WGS sequence"/>
</dbReference>
<keyword evidence="3" id="KW-1185">Reference proteome</keyword>
<dbReference type="EMBL" id="JAEQNC010000002">
    <property type="protein sequence ID" value="MBL0371301.1"/>
    <property type="molecule type" value="Genomic_DNA"/>
</dbReference>
<accession>A0A937CL73</accession>
<dbReference type="AlphaFoldDB" id="A0A937CL73"/>
<sequence length="134" mass="14616">MTFRPIFALTVLASTLFAVPASAEDRVVPAGKTSPILFSVVYDPQTCHSGSKPKPRISIEPEHGSLDFKWISHKIEDGMYNCNGKMTKGMLVTYRPDKGFRGKDVVKFSLIGSGVHPGAGYALSSSYNYDISVK</sequence>
<protein>
    <submittedName>
        <fullName evidence="2">Uncharacterized protein</fullName>
    </submittedName>
</protein>
<name>A0A937CL73_9HYPH</name>
<proteinExistence type="predicted"/>
<feature type="chain" id="PRO_5036745215" evidence="1">
    <location>
        <begin position="24"/>
        <end position="134"/>
    </location>
</feature>
<organism evidence="2 3">
    <name type="scientific">Rhizobium setariae</name>
    <dbReference type="NCBI Taxonomy" id="2801340"/>
    <lineage>
        <taxon>Bacteria</taxon>
        <taxon>Pseudomonadati</taxon>
        <taxon>Pseudomonadota</taxon>
        <taxon>Alphaproteobacteria</taxon>
        <taxon>Hyphomicrobiales</taxon>
        <taxon>Rhizobiaceae</taxon>
        <taxon>Rhizobium/Agrobacterium group</taxon>
        <taxon>Rhizobium</taxon>
    </lineage>
</organism>
<reference evidence="2" key="1">
    <citation type="submission" date="2021-01" db="EMBL/GenBank/DDBJ databases">
        <title>Rhizobium sp. strain KVB221 16S ribosomal RNA gene Genome sequencing and assembly.</title>
        <authorList>
            <person name="Kang M."/>
        </authorList>
    </citation>
    <scope>NUCLEOTIDE SEQUENCE</scope>
    <source>
        <strain evidence="2">KVB221</strain>
    </source>
</reference>
<dbReference type="RefSeq" id="WP_201653774.1">
    <property type="nucleotide sequence ID" value="NZ_JAEQNC010000002.1"/>
</dbReference>
<evidence type="ECO:0000256" key="1">
    <source>
        <dbReference type="SAM" id="SignalP"/>
    </source>
</evidence>
<keyword evidence="1" id="KW-0732">Signal</keyword>
<gene>
    <name evidence="2" type="ORF">JJB09_04610</name>
</gene>
<feature type="signal peptide" evidence="1">
    <location>
        <begin position="1"/>
        <end position="23"/>
    </location>
</feature>
<evidence type="ECO:0000313" key="3">
    <source>
        <dbReference type="Proteomes" id="UP000633219"/>
    </source>
</evidence>